<keyword evidence="2" id="KW-0479">Metal-binding</keyword>
<protein>
    <submittedName>
        <fullName evidence="6">MBL fold metallo-hydrolase</fullName>
    </submittedName>
</protein>
<dbReference type="SUPFAM" id="SSF56281">
    <property type="entry name" value="Metallo-hydrolase/oxidoreductase"/>
    <property type="match status" value="1"/>
</dbReference>
<dbReference type="InterPro" id="IPR036866">
    <property type="entry name" value="RibonucZ/Hydroxyglut_hydro"/>
</dbReference>
<dbReference type="KEGG" id="bgz:XH91_02860"/>
<dbReference type="CDD" id="cd07720">
    <property type="entry name" value="OPHC2-like_MBL-fold"/>
    <property type="match status" value="1"/>
</dbReference>
<organism evidence="6 8">
    <name type="scientific">Bradyrhizobium guangzhouense</name>
    <dbReference type="NCBI Taxonomy" id="1325095"/>
    <lineage>
        <taxon>Bacteria</taxon>
        <taxon>Pseudomonadati</taxon>
        <taxon>Pseudomonadota</taxon>
        <taxon>Alphaproteobacteria</taxon>
        <taxon>Hyphomicrobiales</taxon>
        <taxon>Nitrobacteraceae</taxon>
        <taxon>Bradyrhizobium</taxon>
    </lineage>
</organism>
<evidence type="ECO:0000256" key="2">
    <source>
        <dbReference type="ARBA" id="ARBA00022723"/>
    </source>
</evidence>
<dbReference type="Gene3D" id="3.60.15.10">
    <property type="entry name" value="Ribonuclease Z/Hydroxyacylglutathione hydrolase-like"/>
    <property type="match status" value="1"/>
</dbReference>
<dbReference type="PANTHER" id="PTHR42978:SF6">
    <property type="entry name" value="QUORUM-QUENCHING LACTONASE YTNP-RELATED"/>
    <property type="match status" value="1"/>
</dbReference>
<evidence type="ECO:0000313" key="6">
    <source>
        <dbReference type="EMBL" id="QAU44398.1"/>
    </source>
</evidence>
<evidence type="ECO:0000259" key="5">
    <source>
        <dbReference type="SMART" id="SM00849"/>
    </source>
</evidence>
<dbReference type="SMART" id="SM00849">
    <property type="entry name" value="Lactamase_B"/>
    <property type="match status" value="1"/>
</dbReference>
<feature type="domain" description="Metallo-beta-lactamase" evidence="5">
    <location>
        <begin position="152"/>
        <end position="355"/>
    </location>
</feature>
<dbReference type="InterPro" id="IPR051013">
    <property type="entry name" value="MBL_superfamily_lactonases"/>
</dbReference>
<reference evidence="6 8" key="1">
    <citation type="submission" date="2018-06" db="EMBL/GenBank/DDBJ databases">
        <title>Comparative genomics of rhizobia nodulating Arachis hypogaea in China.</title>
        <authorList>
            <person name="Li Y."/>
        </authorList>
    </citation>
    <scope>NUCLEOTIDE SEQUENCE [LARGE SCALE GENOMIC DNA]</scope>
    <source>
        <strain evidence="6 8">CCBAU 51670</strain>
    </source>
</reference>
<dbReference type="Pfam" id="PF00753">
    <property type="entry name" value="Lactamase_B"/>
    <property type="match status" value="1"/>
</dbReference>
<dbReference type="Proteomes" id="UP000288972">
    <property type="component" value="Chromosome"/>
</dbReference>
<dbReference type="EMBL" id="CP030053">
    <property type="protein sequence ID" value="QAU44398.1"/>
    <property type="molecule type" value="Genomic_DNA"/>
</dbReference>
<dbReference type="GO" id="GO:0046872">
    <property type="term" value="F:metal ion binding"/>
    <property type="evidence" value="ECO:0007669"/>
    <property type="project" value="UniProtKB-KW"/>
</dbReference>
<proteinExistence type="inferred from homology"/>
<dbReference type="GO" id="GO:0016787">
    <property type="term" value="F:hydrolase activity"/>
    <property type="evidence" value="ECO:0007669"/>
    <property type="project" value="UniProtKB-KW"/>
</dbReference>
<evidence type="ECO:0000256" key="3">
    <source>
        <dbReference type="ARBA" id="ARBA00022801"/>
    </source>
</evidence>
<dbReference type="EMBL" id="RDQZ01000022">
    <property type="protein sequence ID" value="RXH10031.1"/>
    <property type="molecule type" value="Genomic_DNA"/>
</dbReference>
<dbReference type="AlphaFoldDB" id="A0AAE5WWI2"/>
<accession>A0AAE5WWI2</accession>
<evidence type="ECO:0000256" key="4">
    <source>
        <dbReference type="ARBA" id="ARBA00022833"/>
    </source>
</evidence>
<reference evidence="7 9" key="2">
    <citation type="submission" date="2018-10" db="EMBL/GenBank/DDBJ databases">
        <title>Bradyrhizobium sp. nov., effective nodules isolated from peanut in China.</title>
        <authorList>
            <person name="Li Y."/>
        </authorList>
    </citation>
    <scope>NUCLEOTIDE SEQUENCE [LARGE SCALE GENOMIC DNA]</scope>
    <source>
        <strain evidence="7 9">CCBAU 53426</strain>
    </source>
</reference>
<dbReference type="InterPro" id="IPR001279">
    <property type="entry name" value="Metallo-B-lactamas"/>
</dbReference>
<evidence type="ECO:0000313" key="8">
    <source>
        <dbReference type="Proteomes" id="UP000288972"/>
    </source>
</evidence>
<keyword evidence="3" id="KW-0378">Hydrolase</keyword>
<dbReference type="Proteomes" id="UP000290401">
    <property type="component" value="Unassembled WGS sequence"/>
</dbReference>
<keyword evidence="4" id="KW-0862">Zinc</keyword>
<comment type="similarity">
    <text evidence="1">Belongs to the metallo-beta-lactamase superfamily.</text>
</comment>
<gene>
    <name evidence="7" type="ORF">EAS56_24120</name>
    <name evidence="6" type="ORF">XH91_02860</name>
</gene>
<name>A0AAE5WWI2_9BRAD</name>
<evidence type="ECO:0000256" key="1">
    <source>
        <dbReference type="ARBA" id="ARBA00007749"/>
    </source>
</evidence>
<evidence type="ECO:0000313" key="7">
    <source>
        <dbReference type="EMBL" id="RXH10031.1"/>
    </source>
</evidence>
<evidence type="ECO:0000313" key="9">
    <source>
        <dbReference type="Proteomes" id="UP000290401"/>
    </source>
</evidence>
<keyword evidence="9" id="KW-1185">Reference proteome</keyword>
<sequence>MISNPLHDGIGEAFSSPFSFFAIERHPPIRRYHRHLRVMDRRRTSDHLRIVGHAIAATENASWRSSMSLSVQNLDRSKGAESLRGSKAPCEVIPETSSAPYFAFEHGGFEISIISDGYLEIPEEIFTPEVAPRQRSEVLARMETVGRTVHVPANIPVLRYRDELILFDVGGGDKYQATDGRFFQNLQAAGFDPNAVTKIVFTHAHPDHTGATLASDGSLAFPNATYFVGAGEWDYWMDPDFFSKAPEAIHDFGRGAQRDIGAVRERAVMLKPGDDVIPGIRAIDTAGHTPGHLSFELAGEGGLIIAVDAATSEIVAVEHPDWHFGYDTIPELAVRNRRRLLDRASTDKTKLLGFHWTYPGLGFVEVHGNAYRYVPIA</sequence>
<dbReference type="PANTHER" id="PTHR42978">
    <property type="entry name" value="QUORUM-QUENCHING LACTONASE YTNP-RELATED-RELATED"/>
    <property type="match status" value="1"/>
</dbReference>